<dbReference type="InterPro" id="IPR019117">
    <property type="entry name" value="CRISPR-assoc_protein_Cmr3"/>
</dbReference>
<reference evidence="1 2" key="1">
    <citation type="journal article" date="2014" name="PLoS ONE">
        <title>How to Kill the Honey Bee Larva: Genomic Potential and Virulence Mechanisms of Paenibacillus larvae.</title>
        <authorList>
            <person name="Djukic M."/>
            <person name="Brzuszkiewicz E."/>
            <person name="Funfhaus A."/>
            <person name="Voss J."/>
            <person name="Gollnow K."/>
            <person name="Poppinga L."/>
            <person name="Liesegang H."/>
            <person name="Garcia-Gonzalez E."/>
            <person name="Genersch E."/>
            <person name="Daniel R."/>
        </authorList>
    </citation>
    <scope>NUCLEOTIDE SEQUENCE [LARGE SCALE GENOMIC DNA]</scope>
    <source>
        <strain evidence="1 2">DSM 25430</strain>
    </source>
</reference>
<dbReference type="AlphaFoldDB" id="V9W3T4"/>
<dbReference type="Gene3D" id="2.60.40.4350">
    <property type="match status" value="1"/>
</dbReference>
<dbReference type="Gene3D" id="3.30.70.2940">
    <property type="match status" value="1"/>
</dbReference>
<evidence type="ECO:0000313" key="1">
    <source>
        <dbReference type="EMBL" id="AHD04270.1"/>
    </source>
</evidence>
<dbReference type="EMBL" id="CP003355">
    <property type="protein sequence ID" value="AHD04270.1"/>
    <property type="molecule type" value="Genomic_DNA"/>
</dbReference>
<organism evidence="1 2">
    <name type="scientific">Paenibacillus larvae subsp. larvae DSM 25430</name>
    <dbReference type="NCBI Taxonomy" id="697284"/>
    <lineage>
        <taxon>Bacteria</taxon>
        <taxon>Bacillati</taxon>
        <taxon>Bacillota</taxon>
        <taxon>Bacilli</taxon>
        <taxon>Bacillales</taxon>
        <taxon>Paenibacillaceae</taxon>
        <taxon>Paenibacillus</taxon>
    </lineage>
</organism>
<dbReference type="Proteomes" id="UP000029431">
    <property type="component" value="Chromosome"/>
</dbReference>
<gene>
    <name evidence="1" type="ORF">ERIC2_c04140</name>
</gene>
<accession>V9W3T4</accession>
<keyword evidence="2" id="KW-1185">Reference proteome</keyword>
<name>V9W3T4_9BACL</name>
<dbReference type="KEGG" id="plv:ERIC2_c04140"/>
<dbReference type="PATRIC" id="fig|697284.3.peg.400"/>
<sequence length="374" mass="41473">MMLYAIDAVDTFFFRNASPFDADLSQSASSMFPPLPTVYAGALRYADTSVDKSRTAVSRKLKIGFNGLMADGRILLPRPLDTMVLPSTKLKILPLAPAPVGSNPLPLILSGKAITKEKEIEPKGGGYLDEAGIVQYLKGYNFNSVCLSLSDLIHRERHVGIQIDRYSGASQAGAWYSIEKVRPVSQGNSRCSLVVEAEGVDVHTPGAIKLGGESRAASIRNLEQGCHFEPASSDKKYFKLYLATPAIFKQGWLPWWIDSASKEGVFAHKKRRIRVRLISAAIGRYVAVGGFAFEKRRPREMRYAVPAGSVYFFEIIEGEFQDAIRLFHQKCMSDHREGLGFSYQNWDRMRYCDRGFGYSLVGNIGSEQGGIVHV</sequence>
<evidence type="ECO:0000313" key="2">
    <source>
        <dbReference type="Proteomes" id="UP000029431"/>
    </source>
</evidence>
<proteinExistence type="predicted"/>
<dbReference type="HOGENOM" id="CLU_044328_1_0_9"/>
<dbReference type="eggNOG" id="COG1769">
    <property type="taxonomic scope" value="Bacteria"/>
</dbReference>
<dbReference type="Pfam" id="PF09700">
    <property type="entry name" value="Cas_Cmr3"/>
    <property type="match status" value="1"/>
</dbReference>
<protein>
    <submittedName>
        <fullName evidence="1">CRISPR-associated protein, Cmr3 family</fullName>
    </submittedName>
</protein>